<dbReference type="Pfam" id="PF00691">
    <property type="entry name" value="OmpA"/>
    <property type="match status" value="1"/>
</dbReference>
<sequence>MNDDFNTETDDENGGNEWLATYGDLVTLLLCFFVLLFAMSTVDAQKYESIVASFSGGSSIGVNSGGDTIVDFYESQNSTKNDSNTKDKDDINKIYEEVKKMLAVEKLENNIKIKKSKNGVFLTLKNDLLFDNGKAALRPDVKKTLRSFAHIFKKYDREIRIEGHTDNLPIRNSFFESNWELSTARAISVVKYFTEKLPQEERIAPNKFEVAGLGEHEPVARNDTEENRQKNRRIEIVILK</sequence>
<gene>
    <name evidence="10" type="primary">motB_3</name>
    <name evidence="10" type="ORF">CLORY_45100</name>
</gene>
<dbReference type="PANTHER" id="PTHR30329:SF21">
    <property type="entry name" value="LIPOPROTEIN YIAD-RELATED"/>
    <property type="match status" value="1"/>
</dbReference>
<name>A0A1V4I4H0_9CLOT</name>
<evidence type="ECO:0000256" key="7">
    <source>
        <dbReference type="PROSITE-ProRule" id="PRU00473"/>
    </source>
</evidence>
<keyword evidence="5 8" id="KW-1133">Transmembrane helix</keyword>
<dbReference type="InterPro" id="IPR050330">
    <property type="entry name" value="Bact_OuterMem_StrucFunc"/>
</dbReference>
<reference evidence="10 11" key="1">
    <citation type="submission" date="2017-03" db="EMBL/GenBank/DDBJ databases">
        <title>Genome sequence of Clostridium oryzae DSM 28571.</title>
        <authorList>
            <person name="Poehlein A."/>
            <person name="Daniel R."/>
        </authorList>
    </citation>
    <scope>NUCLEOTIDE SEQUENCE [LARGE SCALE GENOMIC DNA]</scope>
    <source>
        <strain evidence="10 11">DSM 28571</strain>
    </source>
</reference>
<dbReference type="InterPro" id="IPR006665">
    <property type="entry name" value="OmpA-like"/>
</dbReference>
<dbReference type="InterPro" id="IPR036737">
    <property type="entry name" value="OmpA-like_sf"/>
</dbReference>
<dbReference type="Proteomes" id="UP000190080">
    <property type="component" value="Unassembled WGS sequence"/>
</dbReference>
<dbReference type="EMBL" id="MZGV01000128">
    <property type="protein sequence ID" value="OPJ54770.1"/>
    <property type="molecule type" value="Genomic_DNA"/>
</dbReference>
<keyword evidence="6 7" id="KW-0472">Membrane</keyword>
<dbReference type="InterPro" id="IPR025713">
    <property type="entry name" value="MotB-like_N_dom"/>
</dbReference>
<comment type="subcellular location">
    <subcellularLocation>
        <location evidence="1">Cell membrane</location>
        <topology evidence="1">Single-pass membrane protein</topology>
    </subcellularLocation>
</comment>
<keyword evidence="4 8" id="KW-0812">Transmembrane</keyword>
<dbReference type="STRING" id="1450648.CLORY_45100"/>
<keyword evidence="3" id="KW-1003">Cell membrane</keyword>
<protein>
    <submittedName>
        <fullName evidence="10">Motility protein B</fullName>
    </submittedName>
</protein>
<dbReference type="PANTHER" id="PTHR30329">
    <property type="entry name" value="STATOR ELEMENT OF FLAGELLAR MOTOR COMPLEX"/>
    <property type="match status" value="1"/>
</dbReference>
<dbReference type="PROSITE" id="PS51123">
    <property type="entry name" value="OMPA_2"/>
    <property type="match status" value="1"/>
</dbReference>
<feature type="transmembrane region" description="Helical" evidence="8">
    <location>
        <begin position="20"/>
        <end position="39"/>
    </location>
</feature>
<dbReference type="CDD" id="cd07185">
    <property type="entry name" value="OmpA_C-like"/>
    <property type="match status" value="1"/>
</dbReference>
<feature type="domain" description="OmpA-like" evidence="9">
    <location>
        <begin position="117"/>
        <end position="240"/>
    </location>
</feature>
<organism evidence="10 11">
    <name type="scientific">Clostridium oryzae</name>
    <dbReference type="NCBI Taxonomy" id="1450648"/>
    <lineage>
        <taxon>Bacteria</taxon>
        <taxon>Bacillati</taxon>
        <taxon>Bacillota</taxon>
        <taxon>Clostridia</taxon>
        <taxon>Eubacteriales</taxon>
        <taxon>Clostridiaceae</taxon>
        <taxon>Clostridium</taxon>
    </lineage>
</organism>
<evidence type="ECO:0000256" key="2">
    <source>
        <dbReference type="ARBA" id="ARBA00008914"/>
    </source>
</evidence>
<dbReference type="OrthoDB" id="9815217at2"/>
<evidence type="ECO:0000256" key="8">
    <source>
        <dbReference type="SAM" id="Phobius"/>
    </source>
</evidence>
<evidence type="ECO:0000256" key="4">
    <source>
        <dbReference type="ARBA" id="ARBA00022692"/>
    </source>
</evidence>
<dbReference type="Gene3D" id="3.30.1330.60">
    <property type="entry name" value="OmpA-like domain"/>
    <property type="match status" value="1"/>
</dbReference>
<evidence type="ECO:0000313" key="11">
    <source>
        <dbReference type="Proteomes" id="UP000190080"/>
    </source>
</evidence>
<evidence type="ECO:0000259" key="9">
    <source>
        <dbReference type="PROSITE" id="PS51123"/>
    </source>
</evidence>
<evidence type="ECO:0000256" key="1">
    <source>
        <dbReference type="ARBA" id="ARBA00004162"/>
    </source>
</evidence>
<evidence type="ECO:0000256" key="6">
    <source>
        <dbReference type="ARBA" id="ARBA00023136"/>
    </source>
</evidence>
<evidence type="ECO:0000256" key="3">
    <source>
        <dbReference type="ARBA" id="ARBA00022475"/>
    </source>
</evidence>
<comment type="similarity">
    <text evidence="2">Belongs to the MotB family.</text>
</comment>
<dbReference type="AlphaFoldDB" id="A0A1V4I4H0"/>
<dbReference type="GO" id="GO:0005886">
    <property type="term" value="C:plasma membrane"/>
    <property type="evidence" value="ECO:0007669"/>
    <property type="project" value="UniProtKB-SubCell"/>
</dbReference>
<dbReference type="Pfam" id="PF13677">
    <property type="entry name" value="MotB_plug"/>
    <property type="match status" value="1"/>
</dbReference>
<accession>A0A1V4I4H0</accession>
<proteinExistence type="inferred from homology"/>
<dbReference type="SUPFAM" id="SSF103088">
    <property type="entry name" value="OmpA-like"/>
    <property type="match status" value="1"/>
</dbReference>
<dbReference type="RefSeq" id="WP_079428765.1">
    <property type="nucleotide sequence ID" value="NZ_MZGV01000128.1"/>
</dbReference>
<evidence type="ECO:0000313" key="10">
    <source>
        <dbReference type="EMBL" id="OPJ54770.1"/>
    </source>
</evidence>
<keyword evidence="11" id="KW-1185">Reference proteome</keyword>
<evidence type="ECO:0000256" key="5">
    <source>
        <dbReference type="ARBA" id="ARBA00022989"/>
    </source>
</evidence>
<comment type="caution">
    <text evidence="10">The sequence shown here is derived from an EMBL/GenBank/DDBJ whole genome shotgun (WGS) entry which is preliminary data.</text>
</comment>